<evidence type="ECO:0000313" key="2">
    <source>
        <dbReference type="Proteomes" id="UP001177021"/>
    </source>
</evidence>
<accession>A0ACB0IH74</accession>
<gene>
    <name evidence="1" type="ORF">MILVUS5_LOCUS3135</name>
</gene>
<proteinExistence type="predicted"/>
<evidence type="ECO:0000313" key="1">
    <source>
        <dbReference type="EMBL" id="CAJ2631649.1"/>
    </source>
</evidence>
<protein>
    <submittedName>
        <fullName evidence="1">Uncharacterized protein</fullName>
    </submittedName>
</protein>
<sequence length="750" mass="83775">MGSFEENDSDIFMEPASSLSRRIGPEYQAEISFVIKKSEQLRMNPADSESVHDKSRSFEIGFPISVTWSDTDTKSFLLGLFIFGKNFVQIKRFLDNKGMGEILSFYYGKFYKSDGYRRWSECRKIKGTNCIIGQRLFTGPRQRKLLSRLICRVCTESQDALLQVSKSYVEGTTSLEEYISSLKSMVGIGVLVEAVGIGNEKGDLTKLGVEHGKNSRASSAPTNKALSSLGPSDIIQSLTGGYRLSKSKSTELFWEAVWPRLQARGWHSEKPKNRGYVTSEDYLVFLIPGIKKFSRRKLVKGDHYFDSVSDVLSKVVAEPNILGLEKSFNEEEPEKGSNEGDLSDDHRQCYLKPRSSPYKKDHTKFMVIDTSLVRGGMPSDPRELKSVPINSVCKLEVYADGNRFKGKIYTRKVSHSTDMSKSVEQNSTKLTLTDTNRLFEGKLLKMKQLRYPPVEFDDASTMTTGLLRETKAGSSTDDLPRMVEAKMLICSENKINETDSCTGVSNSSATSKKEAYDNPFNDTNKMVEIQKSQQANVLDDNQLKRIIKYQFNRRVRSGDSNHVAVPIKRRRLTACTKAGKSRVIENSSGGLGSDKLGFSRSSSFPDANKNVCDPICPRQNGSSTAFSTDRIVEEIAAVFNSPIMSHNSDMVSKFLISPTMNMPAAVLVPPSKPSSSTLPNIPTQIGSIDSINQQGEPKDKAAATQKDVSRLEKNQRKMRKDIKKLLAGQEIIQKLLLHVLENQGNDKRGR</sequence>
<reference evidence="1" key="1">
    <citation type="submission" date="2023-10" db="EMBL/GenBank/DDBJ databases">
        <authorList>
            <person name="Rodriguez Cubillos JULIANA M."/>
            <person name="De Vega J."/>
        </authorList>
    </citation>
    <scope>NUCLEOTIDE SEQUENCE</scope>
</reference>
<dbReference type="Proteomes" id="UP001177021">
    <property type="component" value="Unassembled WGS sequence"/>
</dbReference>
<organism evidence="1 2">
    <name type="scientific">Trifolium pratense</name>
    <name type="common">Red clover</name>
    <dbReference type="NCBI Taxonomy" id="57577"/>
    <lineage>
        <taxon>Eukaryota</taxon>
        <taxon>Viridiplantae</taxon>
        <taxon>Streptophyta</taxon>
        <taxon>Embryophyta</taxon>
        <taxon>Tracheophyta</taxon>
        <taxon>Spermatophyta</taxon>
        <taxon>Magnoliopsida</taxon>
        <taxon>eudicotyledons</taxon>
        <taxon>Gunneridae</taxon>
        <taxon>Pentapetalae</taxon>
        <taxon>rosids</taxon>
        <taxon>fabids</taxon>
        <taxon>Fabales</taxon>
        <taxon>Fabaceae</taxon>
        <taxon>Papilionoideae</taxon>
        <taxon>50 kb inversion clade</taxon>
        <taxon>NPAAA clade</taxon>
        <taxon>Hologalegina</taxon>
        <taxon>IRL clade</taxon>
        <taxon>Trifolieae</taxon>
        <taxon>Trifolium</taxon>
    </lineage>
</organism>
<keyword evidence="2" id="KW-1185">Reference proteome</keyword>
<comment type="caution">
    <text evidence="1">The sequence shown here is derived from an EMBL/GenBank/DDBJ whole genome shotgun (WGS) entry which is preliminary data.</text>
</comment>
<dbReference type="EMBL" id="CASHSV030000001">
    <property type="protein sequence ID" value="CAJ2631649.1"/>
    <property type="molecule type" value="Genomic_DNA"/>
</dbReference>
<name>A0ACB0IH74_TRIPR</name>